<dbReference type="PANTHER" id="PTHR14948">
    <property type="entry name" value="NG5"/>
    <property type="match status" value="1"/>
</dbReference>
<keyword evidence="3 6" id="KW-0812">Transmembrane</keyword>
<dbReference type="InterPro" id="IPR007593">
    <property type="entry name" value="CD225/Dispanin_fam"/>
</dbReference>
<evidence type="ECO:0000313" key="8">
    <source>
        <dbReference type="Proteomes" id="UP000261520"/>
    </source>
</evidence>
<dbReference type="GO" id="GO:0016020">
    <property type="term" value="C:membrane"/>
    <property type="evidence" value="ECO:0007669"/>
    <property type="project" value="UniProtKB-SubCell"/>
</dbReference>
<evidence type="ECO:0000313" key="7">
    <source>
        <dbReference type="Ensembl" id="ENSPMGP00000009337.1"/>
    </source>
</evidence>
<evidence type="ECO:0000256" key="2">
    <source>
        <dbReference type="ARBA" id="ARBA00006843"/>
    </source>
</evidence>
<comment type="subcellular location">
    <subcellularLocation>
        <location evidence="1">Membrane</location>
    </subcellularLocation>
</comment>
<dbReference type="Pfam" id="PF04505">
    <property type="entry name" value="CD225"/>
    <property type="match status" value="1"/>
</dbReference>
<comment type="similarity">
    <text evidence="2">Belongs to the CD225/Dispanin family.</text>
</comment>
<evidence type="ECO:0000256" key="1">
    <source>
        <dbReference type="ARBA" id="ARBA00004370"/>
    </source>
</evidence>
<sequence length="114" mass="12331">MSLAALNPQFHKVAPPALGDTFLENTPQTSPPLQSFLWLSIFSCFCPSFPINLLALVFSIMSRRSHEHGDWDGSRRLGRCALCVGVASVLIGAVVIAVSVSVHLTSANWLVDQP</sequence>
<reference evidence="7" key="2">
    <citation type="submission" date="2025-09" db="UniProtKB">
        <authorList>
            <consortium name="Ensembl"/>
        </authorList>
    </citation>
    <scope>IDENTIFICATION</scope>
</reference>
<evidence type="ECO:0008006" key="9">
    <source>
        <dbReference type="Google" id="ProtNLM"/>
    </source>
</evidence>
<dbReference type="InterPro" id="IPR051423">
    <property type="entry name" value="CD225/Dispanin"/>
</dbReference>
<evidence type="ECO:0000256" key="5">
    <source>
        <dbReference type="ARBA" id="ARBA00023136"/>
    </source>
</evidence>
<dbReference type="AlphaFoldDB" id="A0A3B3ZX76"/>
<feature type="transmembrane region" description="Helical" evidence="6">
    <location>
        <begin position="81"/>
        <end position="104"/>
    </location>
</feature>
<name>A0A3B3ZX76_9GOBI</name>
<reference evidence="7" key="1">
    <citation type="submission" date="2025-08" db="UniProtKB">
        <authorList>
            <consortium name="Ensembl"/>
        </authorList>
    </citation>
    <scope>IDENTIFICATION</scope>
</reference>
<keyword evidence="5 6" id="KW-0472">Membrane</keyword>
<dbReference type="PANTHER" id="PTHR14948:SF19">
    <property type="entry name" value="TRANSMEMBRANE PROTEIN 233"/>
    <property type="match status" value="1"/>
</dbReference>
<evidence type="ECO:0000256" key="6">
    <source>
        <dbReference type="SAM" id="Phobius"/>
    </source>
</evidence>
<evidence type="ECO:0000256" key="4">
    <source>
        <dbReference type="ARBA" id="ARBA00022989"/>
    </source>
</evidence>
<evidence type="ECO:0000256" key="3">
    <source>
        <dbReference type="ARBA" id="ARBA00022692"/>
    </source>
</evidence>
<protein>
    <recommendedName>
        <fullName evidence="9">Transmembrane protein 233</fullName>
    </recommendedName>
</protein>
<keyword evidence="4 6" id="KW-1133">Transmembrane helix</keyword>
<dbReference type="STRING" id="409849.ENSPMGP00000009337"/>
<proteinExistence type="inferred from homology"/>
<keyword evidence="8" id="KW-1185">Reference proteome</keyword>
<feature type="transmembrane region" description="Helical" evidence="6">
    <location>
        <begin position="36"/>
        <end position="60"/>
    </location>
</feature>
<dbReference type="Proteomes" id="UP000261520">
    <property type="component" value="Unplaced"/>
</dbReference>
<dbReference type="Ensembl" id="ENSPMGT00000009958.1">
    <property type="protein sequence ID" value="ENSPMGP00000009337.1"/>
    <property type="gene ID" value="ENSPMGG00000007739.1"/>
</dbReference>
<accession>A0A3B3ZX76</accession>
<organism evidence="7 8">
    <name type="scientific">Periophthalmus magnuspinnatus</name>
    <dbReference type="NCBI Taxonomy" id="409849"/>
    <lineage>
        <taxon>Eukaryota</taxon>
        <taxon>Metazoa</taxon>
        <taxon>Chordata</taxon>
        <taxon>Craniata</taxon>
        <taxon>Vertebrata</taxon>
        <taxon>Euteleostomi</taxon>
        <taxon>Actinopterygii</taxon>
        <taxon>Neopterygii</taxon>
        <taxon>Teleostei</taxon>
        <taxon>Neoteleostei</taxon>
        <taxon>Acanthomorphata</taxon>
        <taxon>Gobiaria</taxon>
        <taxon>Gobiiformes</taxon>
        <taxon>Gobioidei</taxon>
        <taxon>Gobiidae</taxon>
        <taxon>Oxudercinae</taxon>
        <taxon>Periophthalmus</taxon>
    </lineage>
</organism>